<gene>
    <name evidence="1" type="ORF">CSKR_100983</name>
</gene>
<comment type="caution">
    <text evidence="1">The sequence shown here is derived from an EMBL/GenBank/DDBJ whole genome shotgun (WGS) entry which is preliminary data.</text>
</comment>
<dbReference type="AlphaFoldDB" id="A0A8T1M9H5"/>
<accession>A0A8T1M9H5</accession>
<reference evidence="1 2" key="2">
    <citation type="journal article" date="2021" name="Genomics">
        <title>High-quality reference genome for Clonorchis sinensis.</title>
        <authorList>
            <person name="Young N.D."/>
            <person name="Stroehlein A.J."/>
            <person name="Kinkar L."/>
            <person name="Wang T."/>
            <person name="Sohn W.M."/>
            <person name="Chang B.C.H."/>
            <person name="Kaur P."/>
            <person name="Weisz D."/>
            <person name="Dudchenko O."/>
            <person name="Aiden E.L."/>
            <person name="Korhonen P.K."/>
            <person name="Gasser R.B."/>
        </authorList>
    </citation>
    <scope>NUCLEOTIDE SEQUENCE [LARGE SCALE GENOMIC DNA]</scope>
    <source>
        <strain evidence="1">Cs-k2</strain>
    </source>
</reference>
<proteinExistence type="predicted"/>
<evidence type="ECO:0000313" key="1">
    <source>
        <dbReference type="EMBL" id="KAG5445495.1"/>
    </source>
</evidence>
<sequence length="102" mass="11891">VQVITDYAVELCEMDVTEIRLKRYFSLSLDDITRRNSVYNKSCNIEYHVELNVYELRFVVMFVLVVNLPGAVSYNKLRTREVHPIGEYLSELLFGLVISEPT</sequence>
<feature type="non-terminal residue" evidence="1">
    <location>
        <position position="1"/>
    </location>
</feature>
<organism evidence="1 2">
    <name type="scientific">Clonorchis sinensis</name>
    <name type="common">Chinese liver fluke</name>
    <dbReference type="NCBI Taxonomy" id="79923"/>
    <lineage>
        <taxon>Eukaryota</taxon>
        <taxon>Metazoa</taxon>
        <taxon>Spiralia</taxon>
        <taxon>Lophotrochozoa</taxon>
        <taxon>Platyhelminthes</taxon>
        <taxon>Trematoda</taxon>
        <taxon>Digenea</taxon>
        <taxon>Opisthorchiida</taxon>
        <taxon>Opisthorchiata</taxon>
        <taxon>Opisthorchiidae</taxon>
        <taxon>Clonorchis</taxon>
    </lineage>
</organism>
<keyword evidence="2" id="KW-1185">Reference proteome</keyword>
<protein>
    <submittedName>
        <fullName evidence="1">Uncharacterized protein</fullName>
    </submittedName>
</protein>
<reference evidence="1 2" key="1">
    <citation type="journal article" date="2018" name="Biotechnol. Adv.">
        <title>Improved genomic resources and new bioinformatic workflow for the carcinogenic parasite Clonorchis sinensis: Biotechnological implications.</title>
        <authorList>
            <person name="Wang D."/>
            <person name="Korhonen P.K."/>
            <person name="Gasser R.B."/>
            <person name="Young N.D."/>
        </authorList>
    </citation>
    <scope>NUCLEOTIDE SEQUENCE [LARGE SCALE GENOMIC DNA]</scope>
    <source>
        <strain evidence="1">Cs-k2</strain>
    </source>
</reference>
<dbReference type="EMBL" id="NIRI02000056">
    <property type="protein sequence ID" value="KAG5445495.1"/>
    <property type="molecule type" value="Genomic_DNA"/>
</dbReference>
<dbReference type="Proteomes" id="UP000286415">
    <property type="component" value="Unassembled WGS sequence"/>
</dbReference>
<evidence type="ECO:0000313" key="2">
    <source>
        <dbReference type="Proteomes" id="UP000286415"/>
    </source>
</evidence>
<name>A0A8T1M9H5_CLOSI</name>